<name>A0A1V5T4J8_9BACT</name>
<reference evidence="1" key="1">
    <citation type="submission" date="2017-02" db="EMBL/GenBank/DDBJ databases">
        <title>Delving into the versatile metabolic prowess of the omnipresent phylum Bacteroidetes.</title>
        <authorList>
            <person name="Nobu M.K."/>
            <person name="Mei R."/>
            <person name="Narihiro T."/>
            <person name="Kuroda K."/>
            <person name="Liu W.-T."/>
        </authorList>
    </citation>
    <scope>NUCLEOTIDE SEQUENCE</scope>
    <source>
        <strain evidence="1">ADurb.Bin276</strain>
    </source>
</reference>
<evidence type="ECO:0000313" key="1">
    <source>
        <dbReference type="EMBL" id="OQA61443.1"/>
    </source>
</evidence>
<organism evidence="1">
    <name type="scientific">Candidatus Atribacter allofermentans</name>
    <dbReference type="NCBI Taxonomy" id="1852833"/>
    <lineage>
        <taxon>Bacteria</taxon>
        <taxon>Pseudomonadati</taxon>
        <taxon>Atribacterota</taxon>
        <taxon>Atribacteria</taxon>
        <taxon>Atribacterales</taxon>
        <taxon>Atribacteraceae</taxon>
        <taxon>Atribacter</taxon>
    </lineage>
</organism>
<dbReference type="EMBL" id="MWBQ01000018">
    <property type="protein sequence ID" value="OQA61443.1"/>
    <property type="molecule type" value="Genomic_DNA"/>
</dbReference>
<accession>A0A1V5T4J8</accession>
<comment type="caution">
    <text evidence="1">The sequence shown here is derived from an EMBL/GenBank/DDBJ whole genome shotgun (WGS) entry which is preliminary data.</text>
</comment>
<protein>
    <submittedName>
        <fullName evidence="1">Uncharacterized protein</fullName>
    </submittedName>
</protein>
<dbReference type="Proteomes" id="UP000485569">
    <property type="component" value="Unassembled WGS sequence"/>
</dbReference>
<dbReference type="AlphaFoldDB" id="A0A1V5T4J8"/>
<proteinExistence type="predicted"/>
<gene>
    <name evidence="1" type="ORF">BWY41_00123</name>
</gene>
<sequence length="235" mass="27838">MKYLVIKDCPGFKVGDVVEPIPTNVGKEDLILGNGELNQPMPIYIANYYPEYFKPMWFNFGDKIRRKDWDDDRYFIPTRCEVDISGSGVINPLFLGKNECNHDHWYGEVKQDTWEFYKPKFNNSDLLEFKSFVELIEEYMTSEKNLNRKFRKRPVCIEAVQWTGKNLEEILQFCGSENIGPIERRLDYKLRIKTLESGQGYHEADHLDWIIKGVKGEFYPCKPDIFQETYEEIEE</sequence>